<dbReference type="InterPro" id="IPR002401">
    <property type="entry name" value="Cyt_P450_E_grp-I"/>
</dbReference>
<dbReference type="EC" id="1.14.13.68" evidence="12"/>
<dbReference type="PANTHER" id="PTHR47953:SF19">
    <property type="entry name" value="OS06G0641600 PROTEIN"/>
    <property type="match status" value="1"/>
</dbReference>
<evidence type="ECO:0000256" key="6">
    <source>
        <dbReference type="ARBA" id="ARBA00022723"/>
    </source>
</evidence>
<protein>
    <submittedName>
        <fullName evidence="12">Cytochrome P450, putative</fullName>
        <ecNumber evidence="12">1.14.13.68</ecNumber>
    </submittedName>
</protein>
<gene>
    <name evidence="12" type="ORF">RCOM_0669310</name>
</gene>
<sequence>MSIKLGQVSAVIISSAEGAKEALKTQDVQFADRPLVLAAKIVRKEELSDFVRFLHCRAGTPVNLTKTLFALTNSIMAITSIGEKCRNQEALLSIIDEIIEIGGGFSVLDVFPSLKILHVITGMKFRLERLHQLTDRILKGVITEHKAAKAVTKINDGDDDDDQSKAHNLLDVLLDLQEHGNLQVPLTKRQHQSSYSAGSDTSSSTKEWAISELMRNPKAMKKAQQEVRFGEAGKVDEARLHDLKFLKLVIKETLRLHPSGALIPRECRERTKIDGYDIYPKIKALVNVWAIGGDPNIWIEAEKFCPERFLNSWID</sequence>
<dbReference type="PRINTS" id="PR00463">
    <property type="entry name" value="EP450I"/>
</dbReference>
<evidence type="ECO:0000256" key="10">
    <source>
        <dbReference type="ARBA" id="ARBA00023033"/>
    </source>
</evidence>
<dbReference type="InParanoid" id="B9S3I3"/>
<evidence type="ECO:0000256" key="3">
    <source>
        <dbReference type="ARBA" id="ARBA00010617"/>
    </source>
</evidence>
<dbReference type="InterPro" id="IPR001128">
    <property type="entry name" value="Cyt_P450"/>
</dbReference>
<evidence type="ECO:0000256" key="5">
    <source>
        <dbReference type="ARBA" id="ARBA00022692"/>
    </source>
</evidence>
<keyword evidence="9" id="KW-0408">Iron</keyword>
<dbReference type="InterPro" id="IPR052306">
    <property type="entry name" value="CYP450_71D"/>
</dbReference>
<accession>B9S3I3</accession>
<evidence type="ECO:0000313" key="13">
    <source>
        <dbReference type="Proteomes" id="UP000008311"/>
    </source>
</evidence>
<evidence type="ECO:0000256" key="8">
    <source>
        <dbReference type="ARBA" id="ARBA00023002"/>
    </source>
</evidence>
<keyword evidence="7" id="KW-1133">Transmembrane helix</keyword>
<dbReference type="SUPFAM" id="SSF48264">
    <property type="entry name" value="Cytochrome P450"/>
    <property type="match status" value="1"/>
</dbReference>
<keyword evidence="10" id="KW-0503">Monooxygenase</keyword>
<comment type="similarity">
    <text evidence="3">Belongs to the cytochrome P450 family.</text>
</comment>
<proteinExistence type="inferred from homology"/>
<evidence type="ECO:0000256" key="1">
    <source>
        <dbReference type="ARBA" id="ARBA00001971"/>
    </source>
</evidence>
<dbReference type="eggNOG" id="KOG0156">
    <property type="taxonomic scope" value="Eukaryota"/>
</dbReference>
<evidence type="ECO:0000256" key="2">
    <source>
        <dbReference type="ARBA" id="ARBA00004167"/>
    </source>
</evidence>
<keyword evidence="8 12" id="KW-0560">Oxidoreductase</keyword>
<keyword evidence="13" id="KW-1185">Reference proteome</keyword>
<dbReference type="GO" id="GO:0016705">
    <property type="term" value="F:oxidoreductase activity, acting on paired donors, with incorporation or reduction of molecular oxygen"/>
    <property type="evidence" value="ECO:0007669"/>
    <property type="project" value="InterPro"/>
</dbReference>
<dbReference type="EMBL" id="EQ973859">
    <property type="protein sequence ID" value="EEF41785.1"/>
    <property type="molecule type" value="Genomic_DNA"/>
</dbReference>
<keyword evidence="5" id="KW-0812">Transmembrane</keyword>
<evidence type="ECO:0000256" key="4">
    <source>
        <dbReference type="ARBA" id="ARBA00022617"/>
    </source>
</evidence>
<keyword evidence="11" id="KW-0472">Membrane</keyword>
<keyword evidence="4" id="KW-0349">Heme</keyword>
<dbReference type="InterPro" id="IPR036396">
    <property type="entry name" value="Cyt_P450_sf"/>
</dbReference>
<dbReference type="PANTHER" id="PTHR47953">
    <property type="entry name" value="OS08G0105600 PROTEIN"/>
    <property type="match status" value="1"/>
</dbReference>
<evidence type="ECO:0000256" key="11">
    <source>
        <dbReference type="ARBA" id="ARBA00023136"/>
    </source>
</evidence>
<dbReference type="GO" id="GO:0004497">
    <property type="term" value="F:monooxygenase activity"/>
    <property type="evidence" value="ECO:0007669"/>
    <property type="project" value="UniProtKB-KW"/>
</dbReference>
<dbReference type="GO" id="GO:0020037">
    <property type="term" value="F:heme binding"/>
    <property type="evidence" value="ECO:0007669"/>
    <property type="project" value="InterPro"/>
</dbReference>
<evidence type="ECO:0000256" key="7">
    <source>
        <dbReference type="ARBA" id="ARBA00022989"/>
    </source>
</evidence>
<dbReference type="GO" id="GO:0016020">
    <property type="term" value="C:membrane"/>
    <property type="evidence" value="ECO:0007669"/>
    <property type="project" value="UniProtKB-SubCell"/>
</dbReference>
<dbReference type="GO" id="GO:0005506">
    <property type="term" value="F:iron ion binding"/>
    <property type="evidence" value="ECO:0007669"/>
    <property type="project" value="InterPro"/>
</dbReference>
<dbReference type="AlphaFoldDB" id="B9S3I3"/>
<reference evidence="13" key="1">
    <citation type="journal article" date="2010" name="Nat. Biotechnol.">
        <title>Draft genome sequence of the oilseed species Ricinus communis.</title>
        <authorList>
            <person name="Chan A.P."/>
            <person name="Crabtree J."/>
            <person name="Zhao Q."/>
            <person name="Lorenzi H."/>
            <person name="Orvis J."/>
            <person name="Puiu D."/>
            <person name="Melake-Berhan A."/>
            <person name="Jones K.M."/>
            <person name="Redman J."/>
            <person name="Chen G."/>
            <person name="Cahoon E.B."/>
            <person name="Gedil M."/>
            <person name="Stanke M."/>
            <person name="Haas B.J."/>
            <person name="Wortman J.R."/>
            <person name="Fraser-Liggett C.M."/>
            <person name="Ravel J."/>
            <person name="Rabinowicz P.D."/>
        </authorList>
    </citation>
    <scope>NUCLEOTIDE SEQUENCE [LARGE SCALE GENOMIC DNA]</scope>
    <source>
        <strain evidence="13">cv. Hale</strain>
    </source>
</reference>
<dbReference type="STRING" id="3988.B9S3I3"/>
<comment type="subcellular location">
    <subcellularLocation>
        <location evidence="2">Membrane</location>
        <topology evidence="2">Single-pass membrane protein</topology>
    </subcellularLocation>
</comment>
<dbReference type="Pfam" id="PF00067">
    <property type="entry name" value="p450"/>
    <property type="match status" value="1"/>
</dbReference>
<dbReference type="Proteomes" id="UP000008311">
    <property type="component" value="Unassembled WGS sequence"/>
</dbReference>
<dbReference type="GO" id="GO:0016491">
    <property type="term" value="F:oxidoreductase activity"/>
    <property type="evidence" value="ECO:0000318"/>
    <property type="project" value="GO_Central"/>
</dbReference>
<dbReference type="Gene3D" id="1.10.630.10">
    <property type="entry name" value="Cytochrome P450"/>
    <property type="match status" value="1"/>
</dbReference>
<name>B9S3I3_RICCO</name>
<evidence type="ECO:0000256" key="9">
    <source>
        <dbReference type="ARBA" id="ARBA00023004"/>
    </source>
</evidence>
<organism evidence="12 13">
    <name type="scientific">Ricinus communis</name>
    <name type="common">Castor bean</name>
    <dbReference type="NCBI Taxonomy" id="3988"/>
    <lineage>
        <taxon>Eukaryota</taxon>
        <taxon>Viridiplantae</taxon>
        <taxon>Streptophyta</taxon>
        <taxon>Embryophyta</taxon>
        <taxon>Tracheophyta</taxon>
        <taxon>Spermatophyta</taxon>
        <taxon>Magnoliopsida</taxon>
        <taxon>eudicotyledons</taxon>
        <taxon>Gunneridae</taxon>
        <taxon>Pentapetalae</taxon>
        <taxon>rosids</taxon>
        <taxon>fabids</taxon>
        <taxon>Malpighiales</taxon>
        <taxon>Euphorbiaceae</taxon>
        <taxon>Acalyphoideae</taxon>
        <taxon>Acalypheae</taxon>
        <taxon>Ricinus</taxon>
    </lineage>
</organism>
<keyword evidence="6" id="KW-0479">Metal-binding</keyword>
<comment type="cofactor">
    <cofactor evidence="1">
        <name>heme</name>
        <dbReference type="ChEBI" id="CHEBI:30413"/>
    </cofactor>
</comment>
<evidence type="ECO:0000313" key="12">
    <source>
        <dbReference type="EMBL" id="EEF41785.1"/>
    </source>
</evidence>
<dbReference type="PRINTS" id="PR00385">
    <property type="entry name" value="P450"/>
</dbReference>